<accession>A0A841MRN0</accession>
<dbReference type="InterPro" id="IPR052551">
    <property type="entry name" value="UV-DNA_repair_photolyase"/>
</dbReference>
<dbReference type="Proteomes" id="UP000588604">
    <property type="component" value="Unassembled WGS sequence"/>
</dbReference>
<protein>
    <submittedName>
        <fullName evidence="1">Deoxyribodipyrimidine photolyase-related protein</fullName>
    </submittedName>
</protein>
<dbReference type="InterPro" id="IPR014729">
    <property type="entry name" value="Rossmann-like_a/b/a_fold"/>
</dbReference>
<name>A0A841MRN0_9BACT</name>
<dbReference type="AlphaFoldDB" id="A0A841MRN0"/>
<evidence type="ECO:0000313" key="1">
    <source>
        <dbReference type="EMBL" id="MBB6325268.1"/>
    </source>
</evidence>
<dbReference type="PANTHER" id="PTHR38657">
    <property type="entry name" value="SLR1343 PROTEIN"/>
    <property type="match status" value="1"/>
</dbReference>
<dbReference type="SUPFAM" id="SSF48173">
    <property type="entry name" value="Cryptochrome/photolyase FAD-binding domain"/>
    <property type="match status" value="1"/>
</dbReference>
<keyword evidence="1" id="KW-0456">Lyase</keyword>
<dbReference type="Pfam" id="PF04244">
    <property type="entry name" value="DPRP"/>
    <property type="match status" value="1"/>
</dbReference>
<dbReference type="InterPro" id="IPR007357">
    <property type="entry name" value="PhrB-like"/>
</dbReference>
<evidence type="ECO:0000313" key="2">
    <source>
        <dbReference type="Proteomes" id="UP000588604"/>
    </source>
</evidence>
<dbReference type="Gene3D" id="1.10.579.10">
    <property type="entry name" value="DNA Cyclobutane Dipyrimidine Photolyase, subunit A, domain 3"/>
    <property type="match status" value="1"/>
</dbReference>
<dbReference type="Gene3D" id="1.10.10.1710">
    <property type="entry name" value="Deoxyribodipyrimidine photolyase-related"/>
    <property type="match status" value="1"/>
</dbReference>
<sequence>MTKAINLIFPHQLFYSGPLLENECEIYLVEEFLFFKQYSFHKQKIAFHLASMKAYQDFLEKKGKKVHYIASNSELSDIRKFTKEINQQKIKEVHFIDPEDNWLEKRIKKMAASCDLKIYENPAFLNSKKDLGGFFKPDKKSFFQTTFYKQQRKERDILLEKDEEPAGGNWTYDSDNRKKYPKGKTPPSIQFPDASEFWEEACEYTKKHFPDNPGKLTKQPIYPITPDQAETWFQQFLKSRFHEFGPYEDAIVKEESFLNHSLLSPLINVGLLLPEYVLEESLAFAKSENVPINSTEGFVRQIIGWREFIRGMYVCKGSFSRTRNYWGFKRKIPASFYDGSTGIKPVDQTIKKVLKTGYCHHIERLMILGNFMLLCEFDPDEVYRWFMELFIDAYDWVMVPNVYGMSQFADGGLFATKPYIAGSNYLKKMSNYPKGEWEAVWDGLFWRFIDVHSDFFKSNPRLSMMNHTWDKMDQKKKNAHLEKAEAFLEKLGD</sequence>
<gene>
    <name evidence="1" type="ORF">FHS59_000883</name>
</gene>
<dbReference type="Gene3D" id="3.40.50.620">
    <property type="entry name" value="HUPs"/>
    <property type="match status" value="1"/>
</dbReference>
<dbReference type="RefSeq" id="WP_184493426.1">
    <property type="nucleotide sequence ID" value="NZ_JACIJO010000001.1"/>
</dbReference>
<dbReference type="InterPro" id="IPR036134">
    <property type="entry name" value="Crypto/Photolyase_FAD-like_sf"/>
</dbReference>
<dbReference type="GO" id="GO:0016829">
    <property type="term" value="F:lyase activity"/>
    <property type="evidence" value="ECO:0007669"/>
    <property type="project" value="UniProtKB-KW"/>
</dbReference>
<keyword evidence="2" id="KW-1185">Reference proteome</keyword>
<dbReference type="PANTHER" id="PTHR38657:SF1">
    <property type="entry name" value="SLR1343 PROTEIN"/>
    <property type="match status" value="1"/>
</dbReference>
<reference evidence="1 2" key="1">
    <citation type="submission" date="2020-08" db="EMBL/GenBank/DDBJ databases">
        <title>Genomic Encyclopedia of Type Strains, Phase IV (KMG-IV): sequencing the most valuable type-strain genomes for metagenomic binning, comparative biology and taxonomic classification.</title>
        <authorList>
            <person name="Goeker M."/>
        </authorList>
    </citation>
    <scope>NUCLEOTIDE SEQUENCE [LARGE SCALE GENOMIC DNA]</scope>
    <source>
        <strain evidence="1 2">DSM 102044</strain>
    </source>
</reference>
<dbReference type="EMBL" id="JACIJO010000001">
    <property type="protein sequence ID" value="MBB6325268.1"/>
    <property type="molecule type" value="Genomic_DNA"/>
</dbReference>
<dbReference type="Gene3D" id="1.25.40.80">
    <property type="match status" value="1"/>
</dbReference>
<comment type="caution">
    <text evidence="1">The sequence shown here is derived from an EMBL/GenBank/DDBJ whole genome shotgun (WGS) entry which is preliminary data.</text>
</comment>
<organism evidence="1 2">
    <name type="scientific">Algoriphagus iocasae</name>
    <dbReference type="NCBI Taxonomy" id="1836499"/>
    <lineage>
        <taxon>Bacteria</taxon>
        <taxon>Pseudomonadati</taxon>
        <taxon>Bacteroidota</taxon>
        <taxon>Cytophagia</taxon>
        <taxon>Cytophagales</taxon>
        <taxon>Cyclobacteriaceae</taxon>
        <taxon>Algoriphagus</taxon>
    </lineage>
</organism>
<proteinExistence type="predicted"/>